<dbReference type="AlphaFoldDB" id="A0A1H9VJF2"/>
<evidence type="ECO:0000313" key="3">
    <source>
        <dbReference type="EMBL" id="SES21890.1"/>
    </source>
</evidence>
<evidence type="ECO:0000256" key="2">
    <source>
        <dbReference type="SAM" id="Phobius"/>
    </source>
</evidence>
<dbReference type="EMBL" id="FOHB01000004">
    <property type="protein sequence ID" value="SES21890.1"/>
    <property type="molecule type" value="Genomic_DNA"/>
</dbReference>
<keyword evidence="4" id="KW-1185">Reference proteome</keyword>
<evidence type="ECO:0000313" key="4">
    <source>
        <dbReference type="Proteomes" id="UP000199019"/>
    </source>
</evidence>
<organism evidence="3 4">
    <name type="scientific">Pedococcus cremeus</name>
    <dbReference type="NCBI Taxonomy" id="587636"/>
    <lineage>
        <taxon>Bacteria</taxon>
        <taxon>Bacillati</taxon>
        <taxon>Actinomycetota</taxon>
        <taxon>Actinomycetes</taxon>
        <taxon>Micrococcales</taxon>
        <taxon>Intrasporangiaceae</taxon>
        <taxon>Pedococcus</taxon>
    </lineage>
</organism>
<feature type="transmembrane region" description="Helical" evidence="2">
    <location>
        <begin position="63"/>
        <end position="84"/>
    </location>
</feature>
<dbReference type="Proteomes" id="UP000199019">
    <property type="component" value="Unassembled WGS sequence"/>
</dbReference>
<reference evidence="4" key="1">
    <citation type="submission" date="2016-10" db="EMBL/GenBank/DDBJ databases">
        <authorList>
            <person name="Varghese N."/>
            <person name="Submissions S."/>
        </authorList>
    </citation>
    <scope>NUCLEOTIDE SEQUENCE [LARGE SCALE GENOMIC DNA]</scope>
    <source>
        <strain evidence="4">CGMCC 1.6963</strain>
    </source>
</reference>
<keyword evidence="2" id="KW-0472">Membrane</keyword>
<feature type="region of interest" description="Disordered" evidence="1">
    <location>
        <begin position="1"/>
        <end position="54"/>
    </location>
</feature>
<dbReference type="RefSeq" id="WP_218144289.1">
    <property type="nucleotide sequence ID" value="NZ_FOHB01000004.1"/>
</dbReference>
<sequence>MSDYGSNPPPPPGGGGYPPPPPGGGGYPPPPPGGGGYSAPPPAPGYVEGAGPMGPREHPQGTLILILGIASIVCIQLLGPVAWIMGNRAIREIDANPGAYSNRGTVNAGRICGIIGTVFLVVGVITWIILIATGVMTSNSTTY</sequence>
<proteinExistence type="predicted"/>
<keyword evidence="2" id="KW-1133">Transmembrane helix</keyword>
<accession>A0A1H9VJF2</accession>
<gene>
    <name evidence="3" type="ORF">SAMN05216199_2381</name>
</gene>
<keyword evidence="2" id="KW-0812">Transmembrane</keyword>
<evidence type="ECO:0000256" key="1">
    <source>
        <dbReference type="SAM" id="MobiDB-lite"/>
    </source>
</evidence>
<name>A0A1H9VJF2_9MICO</name>
<dbReference type="STRING" id="587636.SAMN05216199_2381"/>
<feature type="compositionally biased region" description="Pro residues" evidence="1">
    <location>
        <begin position="7"/>
        <end position="44"/>
    </location>
</feature>
<protein>
    <recommendedName>
        <fullName evidence="5">DUF4190 domain-containing protein</fullName>
    </recommendedName>
</protein>
<feature type="transmembrane region" description="Helical" evidence="2">
    <location>
        <begin position="111"/>
        <end position="136"/>
    </location>
</feature>
<evidence type="ECO:0008006" key="5">
    <source>
        <dbReference type="Google" id="ProtNLM"/>
    </source>
</evidence>